<dbReference type="GO" id="GO:0008033">
    <property type="term" value="P:tRNA processing"/>
    <property type="evidence" value="ECO:0007669"/>
    <property type="project" value="UniProtKB-KW"/>
</dbReference>
<evidence type="ECO:0000256" key="1">
    <source>
        <dbReference type="ARBA" id="ARBA00007963"/>
    </source>
</evidence>
<dbReference type="AlphaFoldDB" id="A0AAE3WDU7"/>
<dbReference type="InterPro" id="IPR023572">
    <property type="entry name" value="Archease_dom"/>
</dbReference>
<dbReference type="SUPFAM" id="SSF69819">
    <property type="entry name" value="MTH1598-like"/>
    <property type="match status" value="1"/>
</dbReference>
<accession>A0AAE3WDU7</accession>
<keyword evidence="7" id="KW-1185">Reference proteome</keyword>
<proteinExistence type="inferred from homology"/>
<evidence type="ECO:0000256" key="4">
    <source>
        <dbReference type="ARBA" id="ARBA00022837"/>
    </source>
</evidence>
<reference evidence="6" key="1">
    <citation type="submission" date="2022-07" db="EMBL/GenBank/DDBJ databases">
        <authorList>
            <person name="Otstavnykh N."/>
            <person name="Isaeva M."/>
            <person name="Bystritskaya E."/>
        </authorList>
    </citation>
    <scope>NUCLEOTIDE SEQUENCE</scope>
    <source>
        <strain evidence="6">KCTC 52189</strain>
    </source>
</reference>
<feature type="domain" description="Archease" evidence="5">
    <location>
        <begin position="11"/>
        <end position="145"/>
    </location>
</feature>
<dbReference type="EMBL" id="JANHAX010000002">
    <property type="protein sequence ID" value="MDQ2089897.1"/>
    <property type="molecule type" value="Genomic_DNA"/>
</dbReference>
<evidence type="ECO:0000259" key="5">
    <source>
        <dbReference type="Pfam" id="PF01951"/>
    </source>
</evidence>
<evidence type="ECO:0000313" key="6">
    <source>
        <dbReference type="EMBL" id="MDQ2089897.1"/>
    </source>
</evidence>
<keyword evidence="4" id="KW-0106">Calcium</keyword>
<dbReference type="PANTHER" id="PTHR12682:SF11">
    <property type="entry name" value="PROTEIN ARCHEASE"/>
    <property type="match status" value="1"/>
</dbReference>
<keyword evidence="3" id="KW-0479">Metal-binding</keyword>
<keyword evidence="2" id="KW-0819">tRNA processing</keyword>
<gene>
    <name evidence="6" type="ORF">NO357_08320</name>
</gene>
<sequence length="145" mass="15516">MASHGCDGKDWALYPHDADIGVRGCGDDPAEAFANAARALTSAITPLSNVAAREAVQLACSAPDLDVLFVDWLNAVIYEMSIRKMLFAGFEISIEDTALRATLRGETVDIDRHAPNVEPKGATFTGLRVAKGPDGRWVAECIVDV</sequence>
<dbReference type="GO" id="GO:0046872">
    <property type="term" value="F:metal ion binding"/>
    <property type="evidence" value="ECO:0007669"/>
    <property type="project" value="UniProtKB-KW"/>
</dbReference>
<comment type="similarity">
    <text evidence="1">Belongs to the archease family.</text>
</comment>
<dbReference type="Proteomes" id="UP001226762">
    <property type="component" value="Unassembled WGS sequence"/>
</dbReference>
<dbReference type="Pfam" id="PF01951">
    <property type="entry name" value="Archease"/>
    <property type="match status" value="1"/>
</dbReference>
<name>A0AAE3WDU7_9RHOB</name>
<comment type="caution">
    <text evidence="6">The sequence shown here is derived from an EMBL/GenBank/DDBJ whole genome shotgun (WGS) entry which is preliminary data.</text>
</comment>
<evidence type="ECO:0000313" key="7">
    <source>
        <dbReference type="Proteomes" id="UP001226762"/>
    </source>
</evidence>
<evidence type="ECO:0000256" key="3">
    <source>
        <dbReference type="ARBA" id="ARBA00022723"/>
    </source>
</evidence>
<dbReference type="InterPro" id="IPR002804">
    <property type="entry name" value="Archease"/>
</dbReference>
<organism evidence="6 7">
    <name type="scientific">Marimonas arenosa</name>
    <dbReference type="NCBI Taxonomy" id="1795305"/>
    <lineage>
        <taxon>Bacteria</taxon>
        <taxon>Pseudomonadati</taxon>
        <taxon>Pseudomonadota</taxon>
        <taxon>Alphaproteobacteria</taxon>
        <taxon>Rhodobacterales</taxon>
        <taxon>Paracoccaceae</taxon>
        <taxon>Marimonas</taxon>
    </lineage>
</organism>
<reference evidence="6" key="2">
    <citation type="submission" date="2023-02" db="EMBL/GenBank/DDBJ databases">
        <title>'Rhodoalgimonas zhirmunskyi' gen. nov., isolated from a red alga.</title>
        <authorList>
            <person name="Nedashkovskaya O.I."/>
            <person name="Otstavnykh N.Y."/>
            <person name="Bystritskaya E.P."/>
            <person name="Balabanova L.A."/>
            <person name="Isaeva M.P."/>
        </authorList>
    </citation>
    <scope>NUCLEOTIDE SEQUENCE</scope>
    <source>
        <strain evidence="6">KCTC 52189</strain>
    </source>
</reference>
<dbReference type="InterPro" id="IPR036820">
    <property type="entry name" value="Archease_dom_sf"/>
</dbReference>
<protein>
    <submittedName>
        <fullName evidence="6">Archease</fullName>
    </submittedName>
</protein>
<dbReference type="Gene3D" id="3.55.10.10">
    <property type="entry name" value="Archease domain"/>
    <property type="match status" value="1"/>
</dbReference>
<dbReference type="PANTHER" id="PTHR12682">
    <property type="entry name" value="ARCHEASE"/>
    <property type="match status" value="1"/>
</dbReference>
<dbReference type="RefSeq" id="WP_306735166.1">
    <property type="nucleotide sequence ID" value="NZ_JANHAX010000002.1"/>
</dbReference>
<evidence type="ECO:0000256" key="2">
    <source>
        <dbReference type="ARBA" id="ARBA00022694"/>
    </source>
</evidence>